<keyword evidence="8" id="KW-1185">Reference proteome</keyword>
<feature type="transmembrane region" description="Helical" evidence="6">
    <location>
        <begin position="141"/>
        <end position="161"/>
    </location>
</feature>
<feature type="transmembrane region" description="Helical" evidence="6">
    <location>
        <begin position="306"/>
        <end position="328"/>
    </location>
</feature>
<gene>
    <name evidence="7" type="ORF">MBRA1_001975</name>
</gene>
<feature type="transmembrane region" description="Helical" evidence="6">
    <location>
        <begin position="70"/>
        <end position="90"/>
    </location>
</feature>
<dbReference type="Proteomes" id="UP001216638">
    <property type="component" value="Chromosome 2"/>
</dbReference>
<reference evidence="7" key="1">
    <citation type="submission" date="2023-03" db="EMBL/GenBank/DDBJ databases">
        <title>Mating type loci evolution in Malassezia.</title>
        <authorList>
            <person name="Coelho M.A."/>
        </authorList>
    </citation>
    <scope>NUCLEOTIDE SEQUENCE</scope>
    <source>
        <strain evidence="7">CBS 14135</strain>
    </source>
</reference>
<keyword evidence="2 6" id="KW-0812">Transmembrane</keyword>
<evidence type="ECO:0000256" key="1">
    <source>
        <dbReference type="ARBA" id="ARBA00004141"/>
    </source>
</evidence>
<dbReference type="EMBL" id="CP119952">
    <property type="protein sequence ID" value="WFC95328.1"/>
    <property type="molecule type" value="Genomic_DNA"/>
</dbReference>
<dbReference type="GO" id="GO:0016020">
    <property type="term" value="C:membrane"/>
    <property type="evidence" value="ECO:0007669"/>
    <property type="project" value="UniProtKB-SubCell"/>
</dbReference>
<dbReference type="InterPro" id="IPR008521">
    <property type="entry name" value="Mg_trans_NIPA"/>
</dbReference>
<evidence type="ECO:0000256" key="4">
    <source>
        <dbReference type="ARBA" id="ARBA00023136"/>
    </source>
</evidence>
<dbReference type="SUPFAM" id="SSF103481">
    <property type="entry name" value="Multidrug resistance efflux transporter EmrE"/>
    <property type="match status" value="1"/>
</dbReference>
<keyword evidence="4 6" id="KW-0472">Membrane</keyword>
<evidence type="ECO:0000256" key="5">
    <source>
        <dbReference type="SAM" id="MobiDB-lite"/>
    </source>
</evidence>
<feature type="region of interest" description="Disordered" evidence="5">
    <location>
        <begin position="243"/>
        <end position="283"/>
    </location>
</feature>
<comment type="subcellular location">
    <subcellularLocation>
        <location evidence="1">Membrane</location>
        <topology evidence="1">Multi-pass membrane protein</topology>
    </subcellularLocation>
</comment>
<accession>A0AAF0ISV1</accession>
<proteinExistence type="predicted"/>
<feature type="transmembrane region" description="Helical" evidence="6">
    <location>
        <begin position="348"/>
        <end position="367"/>
    </location>
</feature>
<keyword evidence="3 6" id="KW-1133">Transmembrane helix</keyword>
<sequence>MDVPTAVGLGLLASFVQSLGLTIQRRSHLHNERLPESEQRSEWHRPLWVVGFVVFLAANISGTIFQIGTLPIVILAPLGAVSLLYNALLARALLDDFLSQHMLLGSSLIAVGAVLIGYFGAVDEEPHSLHELLDLYTRPPFVAFAMLYLLVFVSILTMAHLTEWQLLWQPNLQQQRGRMRRRWRSLARRRRSTPALATVAEVSENSSGIATPNPAPALSTERTKLLIDSLADDLDAGKSIHGTLANASHTGPSGERRPSYGTIPHRRTPLKRANSTPAAPVRDVEADAQKPAIPSVFSLPENRPTVLALAVAYSATSGTLSGVCLLLAKSGVDLLVLTVRGNNQLSSPLSWVLISILLAAALLQLWYLNKSLKLADPVLVCPLAFCFYNISSITLGLTYFNELEQLSWMDVACICLGTALLLWGVWIISLHRSPYKDDEVGEEEDTTLWGPGWHDPAAWHEHDALVEGAAVTPLAGPLYSGALEAERAMYDS</sequence>
<dbReference type="GO" id="GO:0015095">
    <property type="term" value="F:magnesium ion transmembrane transporter activity"/>
    <property type="evidence" value="ECO:0007669"/>
    <property type="project" value="InterPro"/>
</dbReference>
<dbReference type="Pfam" id="PF05653">
    <property type="entry name" value="Mg_trans_NIPA"/>
    <property type="match status" value="2"/>
</dbReference>
<feature type="transmembrane region" description="Helical" evidence="6">
    <location>
        <begin position="6"/>
        <end position="24"/>
    </location>
</feature>
<evidence type="ECO:0000313" key="7">
    <source>
        <dbReference type="EMBL" id="WFC95328.1"/>
    </source>
</evidence>
<evidence type="ECO:0000256" key="3">
    <source>
        <dbReference type="ARBA" id="ARBA00022989"/>
    </source>
</evidence>
<feature type="transmembrane region" description="Helical" evidence="6">
    <location>
        <begin position="45"/>
        <end position="64"/>
    </location>
</feature>
<dbReference type="InterPro" id="IPR037185">
    <property type="entry name" value="EmrE-like"/>
</dbReference>
<dbReference type="AlphaFoldDB" id="A0AAF0ISV1"/>
<feature type="transmembrane region" description="Helical" evidence="6">
    <location>
        <begin position="102"/>
        <end position="121"/>
    </location>
</feature>
<evidence type="ECO:0000313" key="8">
    <source>
        <dbReference type="Proteomes" id="UP001216638"/>
    </source>
</evidence>
<protein>
    <submittedName>
        <fullName evidence="7">Uncharacterized protein</fullName>
    </submittedName>
</protein>
<feature type="transmembrane region" description="Helical" evidence="6">
    <location>
        <begin position="379"/>
        <end position="400"/>
    </location>
</feature>
<feature type="transmembrane region" description="Helical" evidence="6">
    <location>
        <begin position="406"/>
        <end position="428"/>
    </location>
</feature>
<organism evidence="7 8">
    <name type="scientific">Malassezia brasiliensis</name>
    <dbReference type="NCBI Taxonomy" id="1821822"/>
    <lineage>
        <taxon>Eukaryota</taxon>
        <taxon>Fungi</taxon>
        <taxon>Dikarya</taxon>
        <taxon>Basidiomycota</taxon>
        <taxon>Ustilaginomycotina</taxon>
        <taxon>Malasseziomycetes</taxon>
        <taxon>Malasseziales</taxon>
        <taxon>Malasseziaceae</taxon>
        <taxon>Malassezia</taxon>
    </lineage>
</organism>
<name>A0AAF0ISV1_9BASI</name>
<dbReference type="PANTHER" id="PTHR12570:SF86">
    <property type="entry name" value="ADR321CP"/>
    <property type="match status" value="1"/>
</dbReference>
<dbReference type="PANTHER" id="PTHR12570">
    <property type="match status" value="1"/>
</dbReference>
<evidence type="ECO:0000256" key="2">
    <source>
        <dbReference type="ARBA" id="ARBA00022692"/>
    </source>
</evidence>
<evidence type="ECO:0000256" key="6">
    <source>
        <dbReference type="SAM" id="Phobius"/>
    </source>
</evidence>